<evidence type="ECO:0000313" key="2">
    <source>
        <dbReference type="EMBL" id="OIM20929.1"/>
    </source>
</evidence>
<dbReference type="EC" id="2.4.1.52" evidence="3"/>
<dbReference type="PANTHER" id="PTHR12526:SF630">
    <property type="entry name" value="GLYCOSYLTRANSFERASE"/>
    <property type="match status" value="1"/>
</dbReference>
<dbReference type="RefSeq" id="WP_002822248.1">
    <property type="nucleotide sequence ID" value="NZ_CP038451.1"/>
</dbReference>
<evidence type="ECO:0000313" key="5">
    <source>
        <dbReference type="Proteomes" id="UP000294726"/>
    </source>
</evidence>
<feature type="domain" description="Glycosyl transferase family 1" evidence="1">
    <location>
        <begin position="327"/>
        <end position="484"/>
    </location>
</feature>
<evidence type="ECO:0000259" key="1">
    <source>
        <dbReference type="Pfam" id="PF00534"/>
    </source>
</evidence>
<dbReference type="AlphaFoldDB" id="A0A650C9P9"/>
<keyword evidence="3" id="KW-0328">Glycosyltransferase</keyword>
<evidence type="ECO:0000313" key="4">
    <source>
        <dbReference type="Proteomes" id="UP000181728"/>
    </source>
</evidence>
<dbReference type="GO" id="GO:0047265">
    <property type="term" value="F:poly(glycerol-phosphate) alpha-glucosyltransferase activity"/>
    <property type="evidence" value="ECO:0007669"/>
    <property type="project" value="UniProtKB-EC"/>
</dbReference>
<organism evidence="2 4">
    <name type="scientific">Oenococcus oeni</name>
    <name type="common">Leuconostoc oenos</name>
    <dbReference type="NCBI Taxonomy" id="1247"/>
    <lineage>
        <taxon>Bacteria</taxon>
        <taxon>Bacillati</taxon>
        <taxon>Bacillota</taxon>
        <taxon>Bacilli</taxon>
        <taxon>Lactobacillales</taxon>
        <taxon>Lactobacillaceae</taxon>
        <taxon>Oenococcus</taxon>
    </lineage>
</organism>
<accession>A0A650C9P9</accession>
<dbReference type="EMBL" id="LR031358">
    <property type="protein sequence ID" value="VDB98555.1"/>
    <property type="molecule type" value="Genomic_DNA"/>
</dbReference>
<keyword evidence="2" id="KW-0808">Transferase</keyword>
<dbReference type="InterPro" id="IPR001296">
    <property type="entry name" value="Glyco_trans_1"/>
</dbReference>
<dbReference type="Proteomes" id="UP000294726">
    <property type="component" value="Chromosome"/>
</dbReference>
<gene>
    <name evidence="3" type="primary">tagE</name>
    <name evidence="2" type="ORF">ATX59_06410</name>
    <name evidence="3" type="ORF">OENI_1312</name>
</gene>
<sequence>MIFYFTSENIFSFNSGTEFSQAKRTKLFNLEGQTAFYVARNYNPNFHQVALQMELSDDQLINMYDYFQEAINVPRKKINVRFAPFISKRDYHLDSVNPNYSLIKYHGRTTAKVNIAPLTVGLVGSVEYYDSFGNIAAIDYWDWRGFKSSTQYFHPNGQPGAQRFFSPEGKPVMEIARMNISGKLFPTMYKLFDYRGRNWRFDSENELFIFFMNELIAQRPGVVINDRPSMTDVIARIGGAIKKFQYLHDVHTADSGNPVRGEIMTGLKPLFTTYSSAYDGIIVATNEQRNDLKKRYPKMNIYQAPDTYIDQEQLAKRPKNYSSRVSHKLLYFGRLSEEKHPEQAIRAFGVIKQIVSDATLEFRGYSSSPDFMAQLKKQVVDAGLKGSVAFCSYATGVHRDRILDQAELVIQTSTGEGFSMSLLEAMSHGLPVVAYDANYGPRNFVRDAFNGYLVNSGNVVGLADNVIKIFQDNSLWQKLSVGAYQTAKAFDAKNVWDNWQKSGILN</sequence>
<protein>
    <submittedName>
        <fullName evidence="2">Glycosyl transferase</fullName>
    </submittedName>
    <submittedName>
        <fullName evidence="3">Poly(Glycerol-phosphate) alpha-glucosyltransferase</fullName>
        <ecNumber evidence="3">2.4.1.52</ecNumber>
    </submittedName>
</protein>
<dbReference type="SUPFAM" id="SSF53756">
    <property type="entry name" value="UDP-Glycosyltransferase/glycogen phosphorylase"/>
    <property type="match status" value="1"/>
</dbReference>
<name>A0A650C9P9_OENOE</name>
<dbReference type="Proteomes" id="UP000181728">
    <property type="component" value="Unassembled WGS sequence"/>
</dbReference>
<dbReference type="EMBL" id="MLOK01000046">
    <property type="protein sequence ID" value="OIM20929.1"/>
    <property type="molecule type" value="Genomic_DNA"/>
</dbReference>
<proteinExistence type="predicted"/>
<dbReference type="Pfam" id="PF00534">
    <property type="entry name" value="Glycos_transf_1"/>
    <property type="match status" value="1"/>
</dbReference>
<reference evidence="2 4" key="1">
    <citation type="journal article" date="2016" name="BMC Genomics">
        <title>Consensus pan-genome assembly of the specialised wine bacterium Oenococcus oeni.</title>
        <authorList>
            <person name="Sternes P.R."/>
            <person name="Borneman A.R."/>
        </authorList>
    </citation>
    <scope>NUCLEOTIDE SEQUENCE [LARGE SCALE GENOMIC DNA]</scope>
    <source>
        <strain evidence="2 4">AWRIB661</strain>
    </source>
</reference>
<evidence type="ECO:0000313" key="3">
    <source>
        <dbReference type="EMBL" id="VDB98555.1"/>
    </source>
</evidence>
<dbReference type="Gene3D" id="3.40.50.2000">
    <property type="entry name" value="Glycogen Phosphorylase B"/>
    <property type="match status" value="3"/>
</dbReference>
<dbReference type="PANTHER" id="PTHR12526">
    <property type="entry name" value="GLYCOSYLTRANSFERASE"/>
    <property type="match status" value="1"/>
</dbReference>
<reference evidence="3 5" key="2">
    <citation type="submission" date="2018-08" db="EMBL/GenBank/DDBJ databases">
        <authorList>
            <person name="Lorentzen P. G. S. M."/>
        </authorList>
    </citation>
    <scope>NUCLEOTIDE SEQUENCE [LARGE SCALE GENOMIC DNA]</scope>
    <source>
        <strain evidence="3 5">CRBO_1381</strain>
    </source>
</reference>